<organism evidence="2 3">
    <name type="scientific">Pseudomonas monteilii</name>
    <dbReference type="NCBI Taxonomy" id="76759"/>
    <lineage>
        <taxon>Bacteria</taxon>
        <taxon>Pseudomonadati</taxon>
        <taxon>Pseudomonadota</taxon>
        <taxon>Gammaproteobacteria</taxon>
        <taxon>Pseudomonadales</taxon>
        <taxon>Pseudomonadaceae</taxon>
        <taxon>Pseudomonas</taxon>
    </lineage>
</organism>
<dbReference type="NCBIfam" id="TIGR03696">
    <property type="entry name" value="Rhs_assc_core"/>
    <property type="match status" value="1"/>
</dbReference>
<accession>A0A2N1ISF1</accession>
<evidence type="ECO:0000313" key="3">
    <source>
        <dbReference type="Proteomes" id="UP000233399"/>
    </source>
</evidence>
<dbReference type="InterPro" id="IPR022385">
    <property type="entry name" value="Rhs_assc_core"/>
</dbReference>
<dbReference type="EMBL" id="PJCG01000017">
    <property type="protein sequence ID" value="PKI23672.1"/>
    <property type="molecule type" value="Genomic_DNA"/>
</dbReference>
<comment type="caution">
    <text evidence="2">The sequence shown here is derived from an EMBL/GenBank/DDBJ whole genome shotgun (WGS) entry which is preliminary data.</text>
</comment>
<name>A0A2N1ISF1_9PSED</name>
<feature type="compositionally biased region" description="Polar residues" evidence="1">
    <location>
        <begin position="36"/>
        <end position="45"/>
    </location>
</feature>
<dbReference type="AlphaFoldDB" id="A0A2N1ISF1"/>
<gene>
    <name evidence="2" type="ORF">CXB65_12240</name>
</gene>
<proteinExistence type="predicted"/>
<dbReference type="Proteomes" id="UP000233399">
    <property type="component" value="Unassembled WGS sequence"/>
</dbReference>
<evidence type="ECO:0000313" key="2">
    <source>
        <dbReference type="EMBL" id="PKI23672.1"/>
    </source>
</evidence>
<feature type="region of interest" description="Disordered" evidence="1">
    <location>
        <begin position="1"/>
        <end position="50"/>
    </location>
</feature>
<evidence type="ECO:0000256" key="1">
    <source>
        <dbReference type="SAM" id="MobiDB-lite"/>
    </source>
</evidence>
<reference evidence="2 3" key="1">
    <citation type="submission" date="2017-12" db="EMBL/GenBank/DDBJ databases">
        <title>Isolation and characterization of an aerobic denitrifying Pseudomonas monteilii CY06 from aquaculture ponds.</title>
        <authorList>
            <person name="Ma Q."/>
            <person name="Cai Y."/>
            <person name="He Z."/>
        </authorList>
    </citation>
    <scope>NUCLEOTIDE SEQUENCE [LARGE SCALE GENOMIC DNA]</scope>
    <source>
        <strain evidence="2 3">CY06</strain>
    </source>
</reference>
<dbReference type="Gene3D" id="2.180.10.10">
    <property type="entry name" value="RHS repeat-associated core"/>
    <property type="match status" value="1"/>
</dbReference>
<sequence>MSTHKTSTSRKKHDPATAACSKSQAHDQHGAARTPTGPTKGQPRNYTPYGFRNTKAEPTGAVGFNGEFYASALEGYALGNGYRIFIPRLMRFISPDNQSPFLKGGINAYAYCLNDPINAQDPSGKNAINKFFQAAIQIGRNYRKQFKPSNTAHLLSNNQAKHLQTELKNAKKLISEDIVDIHIINNKNNAQKISPSLIYKYTLINEGDETTLIVFGASTDPLLNTHASGAEMWNFNASNNVSAAGYIAYKNGVFTVDDWSGHYQPEHWRTALVKAYLEGLGYEVRTVRRGFG</sequence>
<dbReference type="RefSeq" id="WP_080671132.1">
    <property type="nucleotide sequence ID" value="NZ_KK214957.1"/>
</dbReference>
<protein>
    <submittedName>
        <fullName evidence="2">RHS repeat-associated core domain-containing protein</fullName>
    </submittedName>
</protein>